<dbReference type="Pfam" id="PF24803">
    <property type="entry name" value="DUF7704"/>
    <property type="match status" value="1"/>
</dbReference>
<dbReference type="InterPro" id="IPR056121">
    <property type="entry name" value="DUF7704"/>
</dbReference>
<feature type="transmembrane region" description="Helical" evidence="1">
    <location>
        <begin position="88"/>
        <end position="108"/>
    </location>
</feature>
<reference evidence="3" key="1">
    <citation type="journal article" date="2023" name="Mol. Phylogenet. Evol.">
        <title>Genome-scale phylogeny and comparative genomics of the fungal order Sordariales.</title>
        <authorList>
            <person name="Hensen N."/>
            <person name="Bonometti L."/>
            <person name="Westerberg I."/>
            <person name="Brannstrom I.O."/>
            <person name="Guillou S."/>
            <person name="Cros-Aarteil S."/>
            <person name="Calhoun S."/>
            <person name="Haridas S."/>
            <person name="Kuo A."/>
            <person name="Mondo S."/>
            <person name="Pangilinan J."/>
            <person name="Riley R."/>
            <person name="LaButti K."/>
            <person name="Andreopoulos B."/>
            <person name="Lipzen A."/>
            <person name="Chen C."/>
            <person name="Yan M."/>
            <person name="Daum C."/>
            <person name="Ng V."/>
            <person name="Clum A."/>
            <person name="Steindorff A."/>
            <person name="Ohm R.A."/>
            <person name="Martin F."/>
            <person name="Silar P."/>
            <person name="Natvig D.O."/>
            <person name="Lalanne C."/>
            <person name="Gautier V."/>
            <person name="Ament-Velasquez S.L."/>
            <person name="Kruys A."/>
            <person name="Hutchinson M.I."/>
            <person name="Powell A.J."/>
            <person name="Barry K."/>
            <person name="Miller A.N."/>
            <person name="Grigoriev I.V."/>
            <person name="Debuchy R."/>
            <person name="Gladieux P."/>
            <person name="Hiltunen Thoren M."/>
            <person name="Johannesson H."/>
        </authorList>
    </citation>
    <scope>NUCLEOTIDE SEQUENCE</scope>
    <source>
        <strain evidence="3">CBS 955.72</strain>
    </source>
</reference>
<dbReference type="EMBL" id="JAUIQD010000004">
    <property type="protein sequence ID" value="KAK3353357.1"/>
    <property type="molecule type" value="Genomic_DNA"/>
</dbReference>
<keyword evidence="4" id="KW-1185">Reference proteome</keyword>
<keyword evidence="1" id="KW-0472">Membrane</keyword>
<keyword evidence="1" id="KW-1133">Transmembrane helix</keyword>
<feature type="transmembrane region" description="Helical" evidence="1">
    <location>
        <begin position="61"/>
        <end position="81"/>
    </location>
</feature>
<protein>
    <recommendedName>
        <fullName evidence="2">DUF7704 domain-containing protein</fullName>
    </recommendedName>
</protein>
<feature type="domain" description="DUF7704" evidence="2">
    <location>
        <begin position="10"/>
        <end position="148"/>
    </location>
</feature>
<evidence type="ECO:0000256" key="1">
    <source>
        <dbReference type="SAM" id="Phobius"/>
    </source>
</evidence>
<accession>A0AAJ0HIH8</accession>
<dbReference type="Proteomes" id="UP001275084">
    <property type="component" value="Unassembled WGS sequence"/>
</dbReference>
<sequence length="162" mass="17724">MTPASPKATTSLPFLYRFTLTTFEPLSAIGGAAMVLRDPNNYISNYLTRGAVTYAPETQALYTQLAGAWLMFAFIEAVVLRSFDDLRLWRLLCVAMLPSDVAFAYSAAQAVGGWAAYFDVGSWTREDWGTFLSTLLPLVVRLLVVSGVGVSKGKGRGKRKRA</sequence>
<keyword evidence="1" id="KW-0812">Transmembrane</keyword>
<proteinExistence type="predicted"/>
<dbReference type="PANTHER" id="PTHR37019">
    <property type="entry name" value="CHROMOSOME 1, WHOLE GENOME SHOTGUN SEQUENCE"/>
    <property type="match status" value="1"/>
</dbReference>
<evidence type="ECO:0000313" key="4">
    <source>
        <dbReference type="Proteomes" id="UP001275084"/>
    </source>
</evidence>
<evidence type="ECO:0000313" key="3">
    <source>
        <dbReference type="EMBL" id="KAK3353357.1"/>
    </source>
</evidence>
<comment type="caution">
    <text evidence="3">The sequence shown here is derived from an EMBL/GenBank/DDBJ whole genome shotgun (WGS) entry which is preliminary data.</text>
</comment>
<name>A0AAJ0HIH8_9PEZI</name>
<feature type="transmembrane region" description="Helical" evidence="1">
    <location>
        <begin position="128"/>
        <end position="151"/>
    </location>
</feature>
<organism evidence="3 4">
    <name type="scientific">Lasiosphaeria hispida</name>
    <dbReference type="NCBI Taxonomy" id="260671"/>
    <lineage>
        <taxon>Eukaryota</taxon>
        <taxon>Fungi</taxon>
        <taxon>Dikarya</taxon>
        <taxon>Ascomycota</taxon>
        <taxon>Pezizomycotina</taxon>
        <taxon>Sordariomycetes</taxon>
        <taxon>Sordariomycetidae</taxon>
        <taxon>Sordariales</taxon>
        <taxon>Lasiosphaeriaceae</taxon>
        <taxon>Lasiosphaeria</taxon>
    </lineage>
</organism>
<reference evidence="3" key="2">
    <citation type="submission" date="2023-06" db="EMBL/GenBank/DDBJ databases">
        <authorList>
            <consortium name="Lawrence Berkeley National Laboratory"/>
            <person name="Haridas S."/>
            <person name="Hensen N."/>
            <person name="Bonometti L."/>
            <person name="Westerberg I."/>
            <person name="Brannstrom I.O."/>
            <person name="Guillou S."/>
            <person name="Cros-Aarteil S."/>
            <person name="Calhoun S."/>
            <person name="Kuo A."/>
            <person name="Mondo S."/>
            <person name="Pangilinan J."/>
            <person name="Riley R."/>
            <person name="Labutti K."/>
            <person name="Andreopoulos B."/>
            <person name="Lipzen A."/>
            <person name="Chen C."/>
            <person name="Yanf M."/>
            <person name="Daum C."/>
            <person name="Ng V."/>
            <person name="Clum A."/>
            <person name="Steindorff A."/>
            <person name="Ohm R."/>
            <person name="Martin F."/>
            <person name="Silar P."/>
            <person name="Natvig D."/>
            <person name="Lalanne C."/>
            <person name="Gautier V."/>
            <person name="Ament-Velasquez S.L."/>
            <person name="Kruys A."/>
            <person name="Hutchinson M.I."/>
            <person name="Powell A.J."/>
            <person name="Barry K."/>
            <person name="Miller A.N."/>
            <person name="Grigoriev I.V."/>
            <person name="Debuchy R."/>
            <person name="Gladieux P."/>
            <person name="Thoren M.H."/>
            <person name="Johannesson H."/>
        </authorList>
    </citation>
    <scope>NUCLEOTIDE SEQUENCE</scope>
    <source>
        <strain evidence="3">CBS 955.72</strain>
    </source>
</reference>
<dbReference type="PANTHER" id="PTHR37019:SF1">
    <property type="entry name" value="EXPERA DOMAIN-CONTAINING PROTEIN"/>
    <property type="match status" value="1"/>
</dbReference>
<dbReference type="AlphaFoldDB" id="A0AAJ0HIH8"/>
<gene>
    <name evidence="3" type="ORF">B0T25DRAFT_544302</name>
</gene>
<evidence type="ECO:0000259" key="2">
    <source>
        <dbReference type="Pfam" id="PF24803"/>
    </source>
</evidence>